<keyword evidence="4 5" id="KW-0804">Transcription</keyword>
<dbReference type="InterPro" id="IPR036735">
    <property type="entry name" value="NGN_dom_sf"/>
</dbReference>
<dbReference type="EMBL" id="DTDP01000088">
    <property type="protein sequence ID" value="HGK53793.1"/>
    <property type="molecule type" value="Genomic_DNA"/>
</dbReference>
<dbReference type="AlphaFoldDB" id="A0A7V4EAY2"/>
<dbReference type="GO" id="GO:0005829">
    <property type="term" value="C:cytosol"/>
    <property type="evidence" value="ECO:0007669"/>
    <property type="project" value="TreeGrafter"/>
</dbReference>
<keyword evidence="2 5" id="KW-0889">Transcription antitermination</keyword>
<dbReference type="PRINTS" id="PR00338">
    <property type="entry name" value="NUSGTNSCPFCT"/>
</dbReference>
<proteinExistence type="inferred from homology"/>
<evidence type="ECO:0000256" key="7">
    <source>
        <dbReference type="RuleBase" id="RU000538"/>
    </source>
</evidence>
<gene>
    <name evidence="5 11" type="primary">nusG</name>
    <name evidence="11" type="ORF">ENT96_01905</name>
    <name evidence="10" type="ORF">ENU72_02055</name>
</gene>
<dbReference type="InterPro" id="IPR005824">
    <property type="entry name" value="KOW"/>
</dbReference>
<feature type="domain" description="KOW" evidence="9">
    <location>
        <begin position="137"/>
        <end position="164"/>
    </location>
</feature>
<dbReference type="InterPro" id="IPR014722">
    <property type="entry name" value="Rib_uL2_dom2"/>
</dbReference>
<dbReference type="SMART" id="SM00739">
    <property type="entry name" value="KOW"/>
    <property type="match status" value="1"/>
</dbReference>
<evidence type="ECO:0000259" key="9">
    <source>
        <dbReference type="SMART" id="SM00739"/>
    </source>
</evidence>
<evidence type="ECO:0000313" key="11">
    <source>
        <dbReference type="EMBL" id="HGM97788.1"/>
    </source>
</evidence>
<dbReference type="NCBIfam" id="TIGR00922">
    <property type="entry name" value="nusG"/>
    <property type="match status" value="1"/>
</dbReference>
<dbReference type="GO" id="GO:0032784">
    <property type="term" value="P:regulation of DNA-templated transcription elongation"/>
    <property type="evidence" value="ECO:0007669"/>
    <property type="project" value="InterPro"/>
</dbReference>
<comment type="function">
    <text evidence="5 7">Participates in transcription elongation, termination and antitermination.</text>
</comment>
<protein>
    <recommendedName>
        <fullName evidence="5 6">Transcription termination/antitermination protein NusG</fullName>
    </recommendedName>
</protein>
<dbReference type="InterPro" id="IPR043425">
    <property type="entry name" value="NusG-like"/>
</dbReference>
<comment type="similarity">
    <text evidence="5 7">Belongs to the NusG family.</text>
</comment>
<dbReference type="GO" id="GO:0006353">
    <property type="term" value="P:DNA-templated transcription termination"/>
    <property type="evidence" value="ECO:0007669"/>
    <property type="project" value="UniProtKB-UniRule"/>
</dbReference>
<dbReference type="InterPro" id="IPR008991">
    <property type="entry name" value="Translation_prot_SH3-like_sf"/>
</dbReference>
<keyword evidence="3 5" id="KW-0805">Transcription regulation</keyword>
<dbReference type="HAMAP" id="MF_00948">
    <property type="entry name" value="NusG"/>
    <property type="match status" value="1"/>
</dbReference>
<organism evidence="11">
    <name type="scientific">candidate division WOR-3 bacterium</name>
    <dbReference type="NCBI Taxonomy" id="2052148"/>
    <lineage>
        <taxon>Bacteria</taxon>
        <taxon>Bacteria division WOR-3</taxon>
    </lineage>
</organism>
<dbReference type="InterPro" id="IPR015869">
    <property type="entry name" value="Transcrpt_antiterm_NusG_bac_CS"/>
</dbReference>
<evidence type="ECO:0000256" key="1">
    <source>
        <dbReference type="ARBA" id="ARBA00022472"/>
    </source>
</evidence>
<evidence type="ECO:0000313" key="10">
    <source>
        <dbReference type="EMBL" id="HGK53793.1"/>
    </source>
</evidence>
<evidence type="ECO:0000256" key="4">
    <source>
        <dbReference type="ARBA" id="ARBA00023163"/>
    </source>
</evidence>
<dbReference type="PANTHER" id="PTHR30265">
    <property type="entry name" value="RHO-INTERACTING TRANSCRIPTION TERMINATION FACTOR NUSG"/>
    <property type="match status" value="1"/>
</dbReference>
<keyword evidence="1 5" id="KW-0806">Transcription termination</keyword>
<dbReference type="InterPro" id="IPR001062">
    <property type="entry name" value="Transcrpt_antiterm_NusG"/>
</dbReference>
<dbReference type="CDD" id="cd06091">
    <property type="entry name" value="KOW_NusG"/>
    <property type="match status" value="1"/>
</dbReference>
<dbReference type="InterPro" id="IPR006645">
    <property type="entry name" value="NGN-like_dom"/>
</dbReference>
<dbReference type="SMART" id="SM00738">
    <property type="entry name" value="NGN"/>
    <property type="match status" value="1"/>
</dbReference>
<evidence type="ECO:0000256" key="6">
    <source>
        <dbReference type="NCBIfam" id="TIGR00922"/>
    </source>
</evidence>
<dbReference type="Gene3D" id="2.30.30.30">
    <property type="match status" value="1"/>
</dbReference>
<dbReference type="Gene3D" id="3.30.70.940">
    <property type="entry name" value="NusG, N-terminal domain"/>
    <property type="match status" value="1"/>
</dbReference>
<evidence type="ECO:0000259" key="8">
    <source>
        <dbReference type="SMART" id="SM00738"/>
    </source>
</evidence>
<dbReference type="PANTHER" id="PTHR30265:SF2">
    <property type="entry name" value="TRANSCRIPTION TERMINATION_ANTITERMINATION PROTEIN NUSG"/>
    <property type="match status" value="1"/>
</dbReference>
<dbReference type="GO" id="GO:0031564">
    <property type="term" value="P:transcription antitermination"/>
    <property type="evidence" value="ECO:0007669"/>
    <property type="project" value="UniProtKB-UniRule"/>
</dbReference>
<evidence type="ECO:0000256" key="5">
    <source>
        <dbReference type="HAMAP-Rule" id="MF_00948"/>
    </source>
</evidence>
<dbReference type="Pfam" id="PF00467">
    <property type="entry name" value="KOW"/>
    <property type="match status" value="1"/>
</dbReference>
<accession>A0A7V4EAY2</accession>
<dbReference type="GO" id="GO:0006354">
    <property type="term" value="P:DNA-templated transcription elongation"/>
    <property type="evidence" value="ECO:0007669"/>
    <property type="project" value="UniProtKB-UniRule"/>
</dbReference>
<evidence type="ECO:0000256" key="3">
    <source>
        <dbReference type="ARBA" id="ARBA00023015"/>
    </source>
</evidence>
<dbReference type="SUPFAM" id="SSF82679">
    <property type="entry name" value="N-utilization substance G protein NusG, N-terminal domain"/>
    <property type="match status" value="1"/>
</dbReference>
<evidence type="ECO:0000256" key="2">
    <source>
        <dbReference type="ARBA" id="ARBA00022814"/>
    </source>
</evidence>
<comment type="caution">
    <text evidence="11">The sequence shown here is derived from an EMBL/GenBank/DDBJ whole genome shotgun (WGS) entry which is preliminary data.</text>
</comment>
<dbReference type="FunFam" id="2.30.30.30:FF:000002">
    <property type="entry name" value="Transcription termination/antitermination factor NusG"/>
    <property type="match status" value="1"/>
</dbReference>
<dbReference type="SUPFAM" id="SSF50104">
    <property type="entry name" value="Translation proteins SH3-like domain"/>
    <property type="match status" value="1"/>
</dbReference>
<sequence length="192" mass="22351">MNTEKKDNTEKKEKKWIVFWTLSGKEKKVKKIMETIVKEKKLEDKVGRIFIPTETVVSIVKKQRVVKEKPLFRGYILVEMVPDAEIMEIFRSYGALRPLIKGSSLEEKEIITLSENEISSILERIEKEKEKKRAETPFIEGEAVRIIDGPFSEFTGIVEEVYPDRGKLKVRVTIFGRTTPVVLDFTQVQRVY</sequence>
<dbReference type="Pfam" id="PF02357">
    <property type="entry name" value="NusG"/>
    <property type="match status" value="1"/>
</dbReference>
<feature type="domain" description="NusG-like N-terminal" evidence="8">
    <location>
        <begin position="13"/>
        <end position="125"/>
    </location>
</feature>
<reference evidence="11" key="1">
    <citation type="journal article" date="2020" name="mSystems">
        <title>Genome- and Community-Level Interaction Insights into Carbon Utilization and Element Cycling Functions of Hydrothermarchaeota in Hydrothermal Sediment.</title>
        <authorList>
            <person name="Zhou Z."/>
            <person name="Liu Y."/>
            <person name="Xu W."/>
            <person name="Pan J."/>
            <person name="Luo Z.H."/>
            <person name="Li M."/>
        </authorList>
    </citation>
    <scope>NUCLEOTIDE SEQUENCE [LARGE SCALE GENOMIC DNA]</scope>
    <source>
        <strain evidence="11">SpSt-626</strain>
        <strain evidence="10">SpSt-695</strain>
    </source>
</reference>
<dbReference type="PROSITE" id="PS01014">
    <property type="entry name" value="NUSG"/>
    <property type="match status" value="1"/>
</dbReference>
<name>A0A7V4EAY2_UNCW3</name>
<dbReference type="EMBL" id="DTAR01000159">
    <property type="protein sequence ID" value="HGM97788.1"/>
    <property type="molecule type" value="Genomic_DNA"/>
</dbReference>